<accession>A0A7R8XAX0</accession>
<name>A0A7R8XAX0_9CRUS</name>
<evidence type="ECO:0000256" key="1">
    <source>
        <dbReference type="SAM" id="MobiDB-lite"/>
    </source>
</evidence>
<feature type="region of interest" description="Disordered" evidence="1">
    <location>
        <begin position="1"/>
        <end position="25"/>
    </location>
</feature>
<gene>
    <name evidence="2" type="ORF">DSTB1V02_LOCUS2882</name>
</gene>
<dbReference type="EMBL" id="CAJPEV010000339">
    <property type="protein sequence ID" value="CAG0884201.1"/>
    <property type="molecule type" value="Genomic_DNA"/>
</dbReference>
<dbReference type="EMBL" id="LR899856">
    <property type="protein sequence ID" value="CAD7242942.1"/>
    <property type="molecule type" value="Genomic_DNA"/>
</dbReference>
<reference evidence="2" key="1">
    <citation type="submission" date="2020-11" db="EMBL/GenBank/DDBJ databases">
        <authorList>
            <person name="Tran Van P."/>
        </authorList>
    </citation>
    <scope>NUCLEOTIDE SEQUENCE</scope>
</reference>
<dbReference type="Proteomes" id="UP000677054">
    <property type="component" value="Unassembled WGS sequence"/>
</dbReference>
<sequence>MGSKWSSKQLVFSTQNPVPHKKSTPSFQLVDLEPGKAAFGQVLYHDGELVVAIDLPLTSTTIDLYLLRTENAAVNCCETACPSAKDQQCWGKETERRYPENSQTANLQQQTWRAIFPGVSFGRYCLKLLEHTQVSTYDPIYTKIFDISSPSIGSPVEEWNVTFFIEQVFLNSERRSVRVAFEVDEEYQEELLDFQLELLCSDCDLTCGDPSSCQVITQEVNLNQKTEHVFTDVTGTYCCAMVRNIFSCQTL</sequence>
<keyword evidence="3" id="KW-1185">Reference proteome</keyword>
<organism evidence="2">
    <name type="scientific">Darwinula stevensoni</name>
    <dbReference type="NCBI Taxonomy" id="69355"/>
    <lineage>
        <taxon>Eukaryota</taxon>
        <taxon>Metazoa</taxon>
        <taxon>Ecdysozoa</taxon>
        <taxon>Arthropoda</taxon>
        <taxon>Crustacea</taxon>
        <taxon>Oligostraca</taxon>
        <taxon>Ostracoda</taxon>
        <taxon>Podocopa</taxon>
        <taxon>Podocopida</taxon>
        <taxon>Darwinulocopina</taxon>
        <taxon>Darwinuloidea</taxon>
        <taxon>Darwinulidae</taxon>
        <taxon>Darwinula</taxon>
    </lineage>
</organism>
<protein>
    <submittedName>
        <fullName evidence="2">Uncharacterized protein</fullName>
    </submittedName>
</protein>
<dbReference type="AlphaFoldDB" id="A0A7R8XAX0"/>
<evidence type="ECO:0000313" key="2">
    <source>
        <dbReference type="EMBL" id="CAD7242942.1"/>
    </source>
</evidence>
<feature type="compositionally biased region" description="Polar residues" evidence="1">
    <location>
        <begin position="1"/>
        <end position="17"/>
    </location>
</feature>
<evidence type="ECO:0000313" key="3">
    <source>
        <dbReference type="Proteomes" id="UP000677054"/>
    </source>
</evidence>
<proteinExistence type="predicted"/>